<accession>A0A3B0ZPA5</accession>
<proteinExistence type="predicted"/>
<dbReference type="InterPro" id="IPR027417">
    <property type="entry name" value="P-loop_NTPase"/>
</dbReference>
<dbReference type="Gene3D" id="3.40.50.300">
    <property type="entry name" value="P-loop containing nucleotide triphosphate hydrolases"/>
    <property type="match status" value="1"/>
</dbReference>
<dbReference type="AlphaFoldDB" id="A0A3B0ZPA5"/>
<reference evidence="1" key="1">
    <citation type="submission" date="2018-06" db="EMBL/GenBank/DDBJ databases">
        <authorList>
            <person name="Zhirakovskaya E."/>
        </authorList>
    </citation>
    <scope>NUCLEOTIDE SEQUENCE</scope>
</reference>
<gene>
    <name evidence="1" type="ORF">MNBD_GAMMA18-527</name>
</gene>
<sequence>MKTQTDHEKQIFPASNNPLVPESMMLQGGIIEIITHKNSNELELILSALTTSPRHDRWIAWVGAALQSDNIKLQKLSASPHRLLHVHLREQENHLKVLGKALSTGRCSAVIARSKQHDAQELQQLRIAAYRGKTIGILLKESDHQGGEAIPINHGTITPLNQQNKTLNSTFSDKIFASQTSIEISSKFSQNNQLSFF</sequence>
<dbReference type="EMBL" id="UOFP01000205">
    <property type="protein sequence ID" value="VAW87969.1"/>
    <property type="molecule type" value="Genomic_DNA"/>
</dbReference>
<evidence type="ECO:0000313" key="1">
    <source>
        <dbReference type="EMBL" id="VAW87969.1"/>
    </source>
</evidence>
<dbReference type="SUPFAM" id="SSF52540">
    <property type="entry name" value="P-loop containing nucleoside triphosphate hydrolases"/>
    <property type="match status" value="1"/>
</dbReference>
<protein>
    <submittedName>
        <fullName evidence="1">Uncharacterized protein</fullName>
    </submittedName>
</protein>
<name>A0A3B0ZPA5_9ZZZZ</name>
<organism evidence="1">
    <name type="scientific">hydrothermal vent metagenome</name>
    <dbReference type="NCBI Taxonomy" id="652676"/>
    <lineage>
        <taxon>unclassified sequences</taxon>
        <taxon>metagenomes</taxon>
        <taxon>ecological metagenomes</taxon>
    </lineage>
</organism>